<sequence length="267" mass="30938">MNVRLDISYDGSLFSGWQRQKKQPSVQETVEQALGKILGENVRVWGCGRTDAGAHAFCYTLHFHCDNMQFPVEVLPRLLDSKLPESVKVLRAMEVEEDFHARFSAFAREYVYIVWRGSFLYPFLCSYVYWDRDPLDYEMVKKVCKLIEGEHDFRFLCYGYGKEASKINFTRKIFYFRAVEKGQWLFFFIKGNGFLRGMIRTLVGITLQAAKGQLSLSEIEKALGAERDLSSFLKKAVPASGLYFKRAYYLVSHEFQNDIKHGSGEED</sequence>
<evidence type="ECO:0000256" key="2">
    <source>
        <dbReference type="ARBA" id="ARBA00022694"/>
    </source>
</evidence>
<evidence type="ECO:0000256" key="5">
    <source>
        <dbReference type="PIRSR" id="PIRSR001430-1"/>
    </source>
</evidence>
<dbReference type="Proteomes" id="UP001056539">
    <property type="component" value="Chromosome"/>
</dbReference>
<dbReference type="SUPFAM" id="SSF55120">
    <property type="entry name" value="Pseudouridine synthase"/>
    <property type="match status" value="1"/>
</dbReference>
<dbReference type="InterPro" id="IPR020095">
    <property type="entry name" value="PsdUridine_synth_TruA_C"/>
</dbReference>
<evidence type="ECO:0000256" key="7">
    <source>
        <dbReference type="RuleBase" id="RU003792"/>
    </source>
</evidence>
<reference evidence="9" key="2">
    <citation type="submission" date="2022-06" db="EMBL/GenBank/DDBJ databases">
        <title>Thermospira aquatica gen. nov., sp. nov.</title>
        <authorList>
            <person name="Ben Ali Gam Z."/>
            <person name="Labat M."/>
        </authorList>
    </citation>
    <scope>NUCLEOTIDE SEQUENCE</scope>
    <source>
        <strain evidence="9">F1F22</strain>
    </source>
</reference>
<comment type="similarity">
    <text evidence="1 4 7">Belongs to the tRNA pseudouridine synthase TruA family.</text>
</comment>
<dbReference type="HAMAP" id="MF_00171">
    <property type="entry name" value="TruA"/>
    <property type="match status" value="1"/>
</dbReference>
<keyword evidence="2 4" id="KW-0819">tRNA processing</keyword>
<dbReference type="GO" id="GO:0031119">
    <property type="term" value="P:tRNA pseudouridine synthesis"/>
    <property type="evidence" value="ECO:0007669"/>
    <property type="project" value="UniProtKB-UniRule"/>
</dbReference>
<evidence type="ECO:0000313" key="9">
    <source>
        <dbReference type="EMBL" id="URA09967.1"/>
    </source>
</evidence>
<dbReference type="InterPro" id="IPR001406">
    <property type="entry name" value="PsdUridine_synth_TruA"/>
</dbReference>
<dbReference type="Pfam" id="PF01416">
    <property type="entry name" value="PseudoU_synth_1"/>
    <property type="match status" value="2"/>
</dbReference>
<comment type="function">
    <text evidence="4">Formation of pseudouridine at positions 38, 39 and 40 in the anticodon stem and loop of transfer RNAs.</text>
</comment>
<dbReference type="PANTHER" id="PTHR11142">
    <property type="entry name" value="PSEUDOURIDYLATE SYNTHASE"/>
    <property type="match status" value="1"/>
</dbReference>
<feature type="binding site" evidence="4 6">
    <location>
        <position position="110"/>
    </location>
    <ligand>
        <name>substrate</name>
    </ligand>
</feature>
<evidence type="ECO:0000256" key="6">
    <source>
        <dbReference type="PIRSR" id="PIRSR001430-2"/>
    </source>
</evidence>
<dbReference type="InterPro" id="IPR020097">
    <property type="entry name" value="PsdUridine_synth_TruA_a/b_dom"/>
</dbReference>
<dbReference type="RefSeq" id="WP_271435099.1">
    <property type="nucleotide sequence ID" value="NZ_CP073355.1"/>
</dbReference>
<keyword evidence="3 4" id="KW-0413">Isomerase</keyword>
<proteinExistence type="inferred from homology"/>
<comment type="subunit">
    <text evidence="4">Homodimer.</text>
</comment>
<accession>A0AAX3BCG3</accession>
<dbReference type="Gene3D" id="3.30.70.660">
    <property type="entry name" value="Pseudouridine synthase I, catalytic domain, C-terminal subdomain"/>
    <property type="match status" value="1"/>
</dbReference>
<dbReference type="Gene3D" id="3.30.70.580">
    <property type="entry name" value="Pseudouridine synthase I, catalytic domain, N-terminal subdomain"/>
    <property type="match status" value="1"/>
</dbReference>
<evidence type="ECO:0000256" key="1">
    <source>
        <dbReference type="ARBA" id="ARBA00009375"/>
    </source>
</evidence>
<protein>
    <recommendedName>
        <fullName evidence="4">tRNA pseudouridine synthase A</fullName>
        <ecNumber evidence="4">5.4.99.12</ecNumber>
    </recommendedName>
    <alternativeName>
        <fullName evidence="4">tRNA pseudouridine(38-40) synthase</fullName>
    </alternativeName>
    <alternativeName>
        <fullName evidence="4">tRNA pseudouridylate synthase I</fullName>
    </alternativeName>
    <alternativeName>
        <fullName evidence="4">tRNA-uridine isomerase I</fullName>
    </alternativeName>
</protein>
<feature type="active site" description="Nucleophile" evidence="4 5">
    <location>
        <position position="51"/>
    </location>
</feature>
<dbReference type="FunFam" id="3.30.70.580:FF:000001">
    <property type="entry name" value="tRNA pseudouridine synthase A"/>
    <property type="match status" value="1"/>
</dbReference>
<dbReference type="GO" id="GO:0160147">
    <property type="term" value="F:tRNA pseudouridine(38-40) synthase activity"/>
    <property type="evidence" value="ECO:0007669"/>
    <property type="project" value="UniProtKB-EC"/>
</dbReference>
<organism evidence="9 10">
    <name type="scientific">Thermospira aquatica</name>
    <dbReference type="NCBI Taxonomy" id="2828656"/>
    <lineage>
        <taxon>Bacteria</taxon>
        <taxon>Pseudomonadati</taxon>
        <taxon>Spirochaetota</taxon>
        <taxon>Spirochaetia</taxon>
        <taxon>Brevinematales</taxon>
        <taxon>Thermospiraceae</taxon>
        <taxon>Thermospira</taxon>
    </lineage>
</organism>
<evidence type="ECO:0000313" key="10">
    <source>
        <dbReference type="Proteomes" id="UP001056539"/>
    </source>
</evidence>
<dbReference type="GO" id="GO:0003723">
    <property type="term" value="F:RNA binding"/>
    <property type="evidence" value="ECO:0007669"/>
    <property type="project" value="InterPro"/>
</dbReference>
<evidence type="ECO:0000256" key="4">
    <source>
        <dbReference type="HAMAP-Rule" id="MF_00171"/>
    </source>
</evidence>
<evidence type="ECO:0000259" key="8">
    <source>
        <dbReference type="Pfam" id="PF01416"/>
    </source>
</evidence>
<name>A0AAX3BCG3_9SPIR</name>
<feature type="domain" description="Pseudouridine synthase I TruA alpha/beta" evidence="8">
    <location>
        <begin position="8"/>
        <end position="103"/>
    </location>
</feature>
<dbReference type="EMBL" id="CP073355">
    <property type="protein sequence ID" value="URA09967.1"/>
    <property type="molecule type" value="Genomic_DNA"/>
</dbReference>
<dbReference type="InterPro" id="IPR020103">
    <property type="entry name" value="PsdUridine_synth_cat_dom_sf"/>
</dbReference>
<evidence type="ECO:0000256" key="3">
    <source>
        <dbReference type="ARBA" id="ARBA00023235"/>
    </source>
</evidence>
<dbReference type="AlphaFoldDB" id="A0AAX3BCG3"/>
<keyword evidence="10" id="KW-1185">Reference proteome</keyword>
<dbReference type="NCBIfam" id="TIGR00071">
    <property type="entry name" value="hisT_truA"/>
    <property type="match status" value="1"/>
</dbReference>
<feature type="domain" description="Pseudouridine synthase I TruA alpha/beta" evidence="8">
    <location>
        <begin position="144"/>
        <end position="249"/>
    </location>
</feature>
<gene>
    <name evidence="4 9" type="primary">truA</name>
    <name evidence="9" type="ORF">KDW03_10875</name>
</gene>
<dbReference type="CDD" id="cd02570">
    <property type="entry name" value="PseudoU_synth_EcTruA"/>
    <property type="match status" value="1"/>
</dbReference>
<dbReference type="PANTHER" id="PTHR11142:SF0">
    <property type="entry name" value="TRNA PSEUDOURIDINE SYNTHASE-LIKE 1"/>
    <property type="match status" value="1"/>
</dbReference>
<reference evidence="9" key="1">
    <citation type="submission" date="2021-04" db="EMBL/GenBank/DDBJ databases">
        <authorList>
            <person name="Postec A."/>
        </authorList>
    </citation>
    <scope>NUCLEOTIDE SEQUENCE</scope>
    <source>
        <strain evidence="9">F1F22</strain>
    </source>
</reference>
<dbReference type="InterPro" id="IPR020094">
    <property type="entry name" value="TruA/RsuA/RluB/E/F_N"/>
</dbReference>
<comment type="catalytic activity">
    <reaction evidence="4 7">
        <text>uridine(38/39/40) in tRNA = pseudouridine(38/39/40) in tRNA</text>
        <dbReference type="Rhea" id="RHEA:22376"/>
        <dbReference type="Rhea" id="RHEA-COMP:10085"/>
        <dbReference type="Rhea" id="RHEA-COMP:10087"/>
        <dbReference type="ChEBI" id="CHEBI:65314"/>
        <dbReference type="ChEBI" id="CHEBI:65315"/>
        <dbReference type="EC" id="5.4.99.12"/>
    </reaction>
</comment>
<dbReference type="KEGG" id="taqu:KDW03_10875"/>
<dbReference type="PIRSF" id="PIRSF001430">
    <property type="entry name" value="tRNA_psdUrid_synth"/>
    <property type="match status" value="1"/>
</dbReference>
<dbReference type="EC" id="5.4.99.12" evidence="4"/>
<comment type="caution">
    <text evidence="4">Lacks conserved residue(s) required for the propagation of feature annotation.</text>
</comment>